<organism evidence="2 3">
    <name type="scientific">Sediminicola luteus</name>
    <dbReference type="NCBI Taxonomy" id="319238"/>
    <lineage>
        <taxon>Bacteria</taxon>
        <taxon>Pseudomonadati</taxon>
        <taxon>Bacteroidota</taxon>
        <taxon>Flavobacteriia</taxon>
        <taxon>Flavobacteriales</taxon>
        <taxon>Flavobacteriaceae</taxon>
        <taxon>Sediminicola</taxon>
    </lineage>
</organism>
<protein>
    <submittedName>
        <fullName evidence="2">Uncharacterized protein</fullName>
    </submittedName>
</protein>
<keyword evidence="3" id="KW-1185">Reference proteome</keyword>
<reference evidence="2 3" key="1">
    <citation type="submission" date="2017-04" db="EMBL/GenBank/DDBJ databases">
        <title>A new member of the family Flavobacteriaceae isolated from ascidians.</title>
        <authorList>
            <person name="Chen L."/>
        </authorList>
    </citation>
    <scope>NUCLEOTIDE SEQUENCE [LARGE SCALE GENOMIC DNA]</scope>
    <source>
        <strain evidence="2 3">HQA918</strain>
    </source>
</reference>
<feature type="region of interest" description="Disordered" evidence="1">
    <location>
        <begin position="1"/>
        <end position="47"/>
    </location>
</feature>
<evidence type="ECO:0000313" key="2">
    <source>
        <dbReference type="EMBL" id="PCE64362.1"/>
    </source>
</evidence>
<dbReference type="AlphaFoldDB" id="A0A2A4G9C0"/>
<dbReference type="Proteomes" id="UP000219559">
    <property type="component" value="Unassembled WGS sequence"/>
</dbReference>
<gene>
    <name evidence="2" type="ORF">B7P33_08690</name>
</gene>
<sequence length="88" mass="10061">MLFMAASPILENTWDNEDNPYELCEQKGKKDSSEKDSSEKEKDIKETKLIPSTDVVRFLAMDSKTIPLDMDTYFTDHSPEIPIPPPRA</sequence>
<evidence type="ECO:0000313" key="3">
    <source>
        <dbReference type="Proteomes" id="UP000219559"/>
    </source>
</evidence>
<dbReference type="EMBL" id="NBWU01000003">
    <property type="protein sequence ID" value="PCE64362.1"/>
    <property type="molecule type" value="Genomic_DNA"/>
</dbReference>
<feature type="compositionally biased region" description="Basic and acidic residues" evidence="1">
    <location>
        <begin position="24"/>
        <end position="47"/>
    </location>
</feature>
<name>A0A2A4G9C0_9FLAO</name>
<proteinExistence type="predicted"/>
<evidence type="ECO:0000256" key="1">
    <source>
        <dbReference type="SAM" id="MobiDB-lite"/>
    </source>
</evidence>
<accession>A0A2A4G9C0</accession>
<comment type="caution">
    <text evidence="2">The sequence shown here is derived from an EMBL/GenBank/DDBJ whole genome shotgun (WGS) entry which is preliminary data.</text>
</comment>